<sequence length="70" mass="7917">MCNGVALNDSSAVGPQGMRRFEKLYKQPEEASGPMCEWKSFLRTNAAISHHCAPLYAFVCVIQIIQRLFR</sequence>
<organism evidence="2 3">
    <name type="scientific">Toxocara canis</name>
    <name type="common">Canine roundworm</name>
    <dbReference type="NCBI Taxonomy" id="6265"/>
    <lineage>
        <taxon>Eukaryota</taxon>
        <taxon>Metazoa</taxon>
        <taxon>Ecdysozoa</taxon>
        <taxon>Nematoda</taxon>
        <taxon>Chromadorea</taxon>
        <taxon>Rhabditida</taxon>
        <taxon>Spirurina</taxon>
        <taxon>Ascaridomorpha</taxon>
        <taxon>Ascaridoidea</taxon>
        <taxon>Toxocaridae</taxon>
        <taxon>Toxocara</taxon>
    </lineage>
</organism>
<name>A0A183UJ32_TOXCA</name>
<proteinExistence type="predicted"/>
<keyword evidence="2" id="KW-1185">Reference proteome</keyword>
<evidence type="ECO:0000313" key="2">
    <source>
        <dbReference type="Proteomes" id="UP000050794"/>
    </source>
</evidence>
<evidence type="ECO:0000313" key="1">
    <source>
        <dbReference type="EMBL" id="VDM39823.1"/>
    </source>
</evidence>
<accession>A0A183UJ32</accession>
<gene>
    <name evidence="1" type="ORF">TCNE_LOCUS8502</name>
</gene>
<reference evidence="3" key="1">
    <citation type="submission" date="2016-06" db="UniProtKB">
        <authorList>
            <consortium name="WormBaseParasite"/>
        </authorList>
    </citation>
    <scope>IDENTIFICATION</scope>
</reference>
<evidence type="ECO:0000313" key="3">
    <source>
        <dbReference type="WBParaSite" id="TCNE_0000850201-mRNA-1"/>
    </source>
</evidence>
<dbReference type="EMBL" id="UYWY01019927">
    <property type="protein sequence ID" value="VDM39823.1"/>
    <property type="molecule type" value="Genomic_DNA"/>
</dbReference>
<dbReference type="Proteomes" id="UP000050794">
    <property type="component" value="Unassembled WGS sequence"/>
</dbReference>
<reference evidence="1 2" key="2">
    <citation type="submission" date="2018-11" db="EMBL/GenBank/DDBJ databases">
        <authorList>
            <consortium name="Pathogen Informatics"/>
        </authorList>
    </citation>
    <scope>NUCLEOTIDE SEQUENCE [LARGE SCALE GENOMIC DNA]</scope>
</reference>
<dbReference type="AlphaFoldDB" id="A0A183UJ32"/>
<dbReference type="WBParaSite" id="TCNE_0000850201-mRNA-1">
    <property type="protein sequence ID" value="TCNE_0000850201-mRNA-1"/>
    <property type="gene ID" value="TCNE_0000850201"/>
</dbReference>
<protein>
    <submittedName>
        <fullName evidence="3">Transmembrane protein</fullName>
    </submittedName>
</protein>